<dbReference type="UniPathway" id="UPA00094"/>
<dbReference type="Proteomes" id="UP000092574">
    <property type="component" value="Chromosome"/>
</dbReference>
<evidence type="ECO:0000313" key="11">
    <source>
        <dbReference type="EMBL" id="ANU74906.1"/>
    </source>
</evidence>
<evidence type="ECO:0000256" key="3">
    <source>
        <dbReference type="ARBA" id="ARBA00022553"/>
    </source>
</evidence>
<comment type="function">
    <text evidence="7 9">Carrier of the growing fatty acid chain in fatty acid biosynthesis.</text>
</comment>
<dbReference type="Pfam" id="PF00550">
    <property type="entry name" value="PP-binding"/>
    <property type="match status" value="1"/>
</dbReference>
<keyword evidence="4 7" id="KW-0276">Fatty acid metabolism</keyword>
<dbReference type="RefSeq" id="WP_065541130.1">
    <property type="nucleotide sequence ID" value="NZ_CP015405.2"/>
</dbReference>
<dbReference type="GO" id="GO:0005829">
    <property type="term" value="C:cytosol"/>
    <property type="evidence" value="ECO:0007669"/>
    <property type="project" value="TreeGrafter"/>
</dbReference>
<dbReference type="NCBIfam" id="NF002150">
    <property type="entry name" value="PRK00982.1-4"/>
    <property type="match status" value="1"/>
</dbReference>
<dbReference type="NCBIfam" id="NF009104">
    <property type="entry name" value="PRK12449.1"/>
    <property type="match status" value="1"/>
</dbReference>
<comment type="PTM">
    <text evidence="7">4'-phosphopantetheine is transferred from CoA to a specific serine of apo-ACP by AcpS. This modification is essential for activity because fatty acids are bound in thioester linkage to the sulfhydryl of the prosthetic group.</text>
</comment>
<evidence type="ECO:0000256" key="5">
    <source>
        <dbReference type="ARBA" id="ARBA00023098"/>
    </source>
</evidence>
<keyword evidence="5 7" id="KW-0443">Lipid metabolism</keyword>
<evidence type="ECO:0000256" key="4">
    <source>
        <dbReference type="ARBA" id="ARBA00022832"/>
    </source>
</evidence>
<dbReference type="GO" id="GO:0016020">
    <property type="term" value="C:membrane"/>
    <property type="evidence" value="ECO:0007669"/>
    <property type="project" value="GOC"/>
</dbReference>
<reference evidence="11" key="1">
    <citation type="submission" date="2017-04" db="EMBL/GenBank/DDBJ databases">
        <title>Complete Genome Sequences of Twelve Strains of a Stable Defined Moderately Diverse Mouse Microbiota 2 (sDMDMm2).</title>
        <authorList>
            <person name="Uchimura Y."/>
            <person name="Wyss M."/>
            <person name="Brugiroux S."/>
            <person name="Limenitakis J.P."/>
            <person name="Stecher B."/>
            <person name="McCoy K.D."/>
            <person name="Macpherson A.J."/>
        </authorList>
    </citation>
    <scope>NUCLEOTIDE SEQUENCE</scope>
    <source>
        <strain evidence="11">YL58</strain>
    </source>
</reference>
<dbReference type="NCBIfam" id="NF002148">
    <property type="entry name" value="PRK00982.1-2"/>
    <property type="match status" value="1"/>
</dbReference>
<accession>A0A1C7I5M0</accession>
<dbReference type="InterPro" id="IPR003231">
    <property type="entry name" value="ACP"/>
</dbReference>
<protein>
    <recommendedName>
        <fullName evidence="7 8">Acyl carrier protein</fullName>
        <shortName evidence="7">ACP</shortName>
    </recommendedName>
</protein>
<dbReference type="GO" id="GO:0000035">
    <property type="term" value="F:acyl binding"/>
    <property type="evidence" value="ECO:0007669"/>
    <property type="project" value="TreeGrafter"/>
</dbReference>
<evidence type="ECO:0000256" key="1">
    <source>
        <dbReference type="ARBA" id="ARBA00022450"/>
    </source>
</evidence>
<keyword evidence="12" id="KW-1185">Reference proteome</keyword>
<dbReference type="HAMAP" id="MF_01217">
    <property type="entry name" value="Acyl_carrier"/>
    <property type="match status" value="1"/>
</dbReference>
<dbReference type="PANTHER" id="PTHR20863">
    <property type="entry name" value="ACYL CARRIER PROTEIN"/>
    <property type="match status" value="1"/>
</dbReference>
<comment type="PTM">
    <text evidence="9">4'-phosphopantetheine is transferred from CoA to a specific serine of apo-ACP by acpS.</text>
</comment>
<dbReference type="EMBL" id="CP015405">
    <property type="protein sequence ID" value="ANU74906.1"/>
    <property type="molecule type" value="Genomic_DNA"/>
</dbReference>
<dbReference type="PANTHER" id="PTHR20863:SF76">
    <property type="entry name" value="CARRIER DOMAIN-CONTAINING PROTEIN"/>
    <property type="match status" value="1"/>
</dbReference>
<dbReference type="PROSITE" id="PS50075">
    <property type="entry name" value="CARRIER"/>
    <property type="match status" value="1"/>
</dbReference>
<dbReference type="OrthoDB" id="9804551at2"/>
<dbReference type="InterPro" id="IPR009081">
    <property type="entry name" value="PP-bd_ACP"/>
</dbReference>
<feature type="domain" description="Carrier" evidence="10">
    <location>
        <begin position="1"/>
        <end position="74"/>
    </location>
</feature>
<feature type="modified residue" description="O-(pantetheine 4'-phosphoryl)serine" evidence="7">
    <location>
        <position position="34"/>
    </location>
</feature>
<dbReference type="SUPFAM" id="SSF47336">
    <property type="entry name" value="ACP-like"/>
    <property type="match status" value="1"/>
</dbReference>
<keyword evidence="1 7" id="KW-0596">Phosphopantetheine</keyword>
<sequence>MLEKMREIIAEQLNCEESEINPETNFKDDLGADSLDLFELVMALEDEYSVEIPAEELQELTTVGAVMEYLKNKGVEE</sequence>
<name>A0A1C7I5M0_9FIRM</name>
<dbReference type="AlphaFoldDB" id="A0A1C7I5M0"/>
<keyword evidence="2 7" id="KW-0444">Lipid biosynthesis</keyword>
<dbReference type="GO" id="GO:0009245">
    <property type="term" value="P:lipid A biosynthetic process"/>
    <property type="evidence" value="ECO:0007669"/>
    <property type="project" value="TreeGrafter"/>
</dbReference>
<comment type="similarity">
    <text evidence="7">Belongs to the acyl carrier protein (ACP) family.</text>
</comment>
<comment type="pathway">
    <text evidence="7 9">Lipid metabolism; fatty acid biosynthesis.</text>
</comment>
<dbReference type="STRING" id="1796616.A4V09_03510"/>
<keyword evidence="3 7" id="KW-0597">Phosphoprotein</keyword>
<evidence type="ECO:0000256" key="7">
    <source>
        <dbReference type="HAMAP-Rule" id="MF_01217"/>
    </source>
</evidence>
<evidence type="ECO:0000256" key="6">
    <source>
        <dbReference type="ARBA" id="ARBA00023160"/>
    </source>
</evidence>
<keyword evidence="7" id="KW-0963">Cytoplasm</keyword>
<evidence type="ECO:0000256" key="9">
    <source>
        <dbReference type="RuleBase" id="RU003545"/>
    </source>
</evidence>
<evidence type="ECO:0000256" key="2">
    <source>
        <dbReference type="ARBA" id="ARBA00022516"/>
    </source>
</evidence>
<evidence type="ECO:0000259" key="10">
    <source>
        <dbReference type="PROSITE" id="PS50075"/>
    </source>
</evidence>
<proteinExistence type="inferred from homology"/>
<comment type="subcellular location">
    <subcellularLocation>
        <location evidence="7">Cytoplasm</location>
    </subcellularLocation>
</comment>
<gene>
    <name evidence="7" type="primary">acpP</name>
    <name evidence="11" type="ORF">A4V09_03510</name>
</gene>
<dbReference type="InterPro" id="IPR036736">
    <property type="entry name" value="ACP-like_sf"/>
</dbReference>
<evidence type="ECO:0000256" key="8">
    <source>
        <dbReference type="NCBIfam" id="TIGR00517"/>
    </source>
</evidence>
<dbReference type="Gene3D" id="1.10.1200.10">
    <property type="entry name" value="ACP-like"/>
    <property type="match status" value="1"/>
</dbReference>
<organism evidence="11 12">
    <name type="scientific">Blautia pseudococcoides</name>
    <dbReference type="NCBI Taxonomy" id="1796616"/>
    <lineage>
        <taxon>Bacteria</taxon>
        <taxon>Bacillati</taxon>
        <taxon>Bacillota</taxon>
        <taxon>Clostridia</taxon>
        <taxon>Lachnospirales</taxon>
        <taxon>Lachnospiraceae</taxon>
        <taxon>Blautia</taxon>
    </lineage>
</organism>
<keyword evidence="6 7" id="KW-0275">Fatty acid biosynthesis</keyword>
<dbReference type="NCBIfam" id="TIGR00517">
    <property type="entry name" value="acyl_carrier"/>
    <property type="match status" value="1"/>
</dbReference>
<dbReference type="KEGG" id="byl:A4V09_03510"/>
<dbReference type="GO" id="GO:0000036">
    <property type="term" value="F:acyl carrier activity"/>
    <property type="evidence" value="ECO:0007669"/>
    <property type="project" value="UniProtKB-UniRule"/>
</dbReference>
<evidence type="ECO:0000313" key="12">
    <source>
        <dbReference type="Proteomes" id="UP000092574"/>
    </source>
</evidence>